<dbReference type="Gene3D" id="3.50.50.60">
    <property type="entry name" value="FAD/NAD(P)-binding domain"/>
    <property type="match status" value="2"/>
</dbReference>
<dbReference type="AlphaFoldDB" id="A0A410FSN6"/>
<proteinExistence type="predicted"/>
<evidence type="ECO:0000313" key="3">
    <source>
        <dbReference type="Proteomes" id="UP000287233"/>
    </source>
</evidence>
<dbReference type="SUPFAM" id="SSF51905">
    <property type="entry name" value="FAD/NAD(P)-binding domain"/>
    <property type="match status" value="1"/>
</dbReference>
<dbReference type="InterPro" id="IPR036188">
    <property type="entry name" value="FAD/NAD-bd_sf"/>
</dbReference>
<evidence type="ECO:0000259" key="1">
    <source>
        <dbReference type="Pfam" id="PF01593"/>
    </source>
</evidence>
<accession>A0A410FSN6</accession>
<dbReference type="Pfam" id="PF01593">
    <property type="entry name" value="Amino_oxidase"/>
    <property type="match status" value="1"/>
</dbReference>
<evidence type="ECO:0000313" key="2">
    <source>
        <dbReference type="EMBL" id="QAA76026.1"/>
    </source>
</evidence>
<reference evidence="3" key="1">
    <citation type="submission" date="2018-12" db="EMBL/GenBank/DDBJ databases">
        <title>Complete genome sequence of an uncultured bacterium of the candidate phylum Bipolaricaulota.</title>
        <authorList>
            <person name="Kadnikov V.V."/>
            <person name="Mardanov A.V."/>
            <person name="Beletsky A.V."/>
            <person name="Frank Y.A."/>
            <person name="Karnachuk O.V."/>
            <person name="Ravin N.V."/>
        </authorList>
    </citation>
    <scope>NUCLEOTIDE SEQUENCE [LARGE SCALE GENOMIC DNA]</scope>
</reference>
<feature type="domain" description="Amine oxidase" evidence="1">
    <location>
        <begin position="13"/>
        <end position="476"/>
    </location>
</feature>
<dbReference type="Proteomes" id="UP000287233">
    <property type="component" value="Chromosome"/>
</dbReference>
<dbReference type="InterPro" id="IPR002937">
    <property type="entry name" value="Amino_oxidase"/>
</dbReference>
<gene>
    <name evidence="2" type="ORF">BIP78_0258</name>
</gene>
<dbReference type="PANTHER" id="PTHR43734">
    <property type="entry name" value="PHYTOENE DESATURASE"/>
    <property type="match status" value="1"/>
</dbReference>
<dbReference type="PANTHER" id="PTHR43734:SF1">
    <property type="entry name" value="PHYTOENE DESATURASE"/>
    <property type="match status" value="1"/>
</dbReference>
<protein>
    <recommendedName>
        <fullName evidence="1">Amine oxidase domain-containing protein</fullName>
    </recommendedName>
</protein>
<name>A0A410FSN6_BIPS1</name>
<sequence>MSAQSVAIVGAGMGGLAAGVYGRLAGLDTTIFEMHDKPGGLCTAWTRQGYTFDGCIHHLAGCLPGTPTYRMWEDLGAMPREVLFPAELTQVETPEGKRLTVPTDLDRLEAHLLGLAPGDRRLIRRYIRALRIFTRFDLFDAMTGSWREWARLLRHAPTAIRWGRLTMRTFAARFRDPFLRQAMATIQYDWTDTPVILHLNILAGSAVRRYGFPAGGSLRFAQAIADRYLSLGGEIHYRAKVEAILVERGRAVGVRLGDGTEYRADAVISNATPHATLFNLLGGKYMDEKLRAAFARPQDEMVMGVHVSFGLARDLSQEPHAMVLWLPKPVELADRARDRLDLELFGFDPSLAPPEKGVLKVLLDTKWRYWVELARDRSRYRAEKERLANTVLRLLEPRFPGIMGQVEVWDVATPLTTERYTGVGPGFASSPRWGAMMLSRPMTVPGVKGLQIVGQSAGGAGIPGCATMGRNAVRTLMAAGRG</sequence>
<organism evidence="2 3">
    <name type="scientific">Bipolaricaulis sibiricus</name>
    <dbReference type="NCBI Taxonomy" id="2501609"/>
    <lineage>
        <taxon>Bacteria</taxon>
        <taxon>Candidatus Bipolaricaulota</taxon>
        <taxon>Candidatus Bipolaricaulia</taxon>
        <taxon>Candidatus Bipolaricaulales</taxon>
        <taxon>Candidatus Bipolaricaulaceae</taxon>
        <taxon>Candidatus Bipolaricaulis</taxon>
    </lineage>
</organism>
<dbReference type="EMBL" id="CP034928">
    <property type="protein sequence ID" value="QAA76026.1"/>
    <property type="molecule type" value="Genomic_DNA"/>
</dbReference>
<dbReference type="KEGG" id="bih:BIP78_0258"/>
<dbReference type="GO" id="GO:0016491">
    <property type="term" value="F:oxidoreductase activity"/>
    <property type="evidence" value="ECO:0007669"/>
    <property type="project" value="InterPro"/>
</dbReference>